<evidence type="ECO:0000256" key="5">
    <source>
        <dbReference type="ARBA" id="ARBA00023211"/>
    </source>
</evidence>
<keyword evidence="3" id="KW-0645">Protease</keyword>
<gene>
    <name evidence="7" type="ordered locus">Sama_2518</name>
</gene>
<keyword evidence="2 7" id="KW-0031">Aminopeptidase</keyword>
<evidence type="ECO:0000259" key="6">
    <source>
        <dbReference type="PROSITE" id="PS00631"/>
    </source>
</evidence>
<dbReference type="GO" id="GO:0030145">
    <property type="term" value="F:manganese ion binding"/>
    <property type="evidence" value="ECO:0007669"/>
    <property type="project" value="InterPro"/>
</dbReference>
<dbReference type="KEGG" id="saz:Sama_2518"/>
<evidence type="ECO:0000313" key="7">
    <source>
        <dbReference type="EMBL" id="ABM00721.1"/>
    </source>
</evidence>
<dbReference type="CDD" id="cd00433">
    <property type="entry name" value="Peptidase_M17"/>
    <property type="match status" value="1"/>
</dbReference>
<protein>
    <submittedName>
        <fullName evidence="7">Cytosol aminopeptidase, putative</fullName>
    </submittedName>
</protein>
<dbReference type="AlphaFoldDB" id="A1S8L4"/>
<organism evidence="7 8">
    <name type="scientific">Shewanella amazonensis (strain ATCC BAA-1098 / SB2B)</name>
    <dbReference type="NCBI Taxonomy" id="326297"/>
    <lineage>
        <taxon>Bacteria</taxon>
        <taxon>Pseudomonadati</taxon>
        <taxon>Pseudomonadota</taxon>
        <taxon>Gammaproteobacteria</taxon>
        <taxon>Alteromonadales</taxon>
        <taxon>Shewanellaceae</taxon>
        <taxon>Shewanella</taxon>
    </lineage>
</organism>
<dbReference type="GO" id="GO:0006508">
    <property type="term" value="P:proteolysis"/>
    <property type="evidence" value="ECO:0007669"/>
    <property type="project" value="UniProtKB-KW"/>
</dbReference>
<evidence type="ECO:0000256" key="3">
    <source>
        <dbReference type="ARBA" id="ARBA00022670"/>
    </source>
</evidence>
<dbReference type="STRING" id="326297.Sama_2518"/>
<proteinExistence type="inferred from homology"/>
<comment type="similarity">
    <text evidence="1">Belongs to the peptidase M17 family.</text>
</comment>
<dbReference type="Proteomes" id="UP000009175">
    <property type="component" value="Chromosome"/>
</dbReference>
<dbReference type="Pfam" id="PF00883">
    <property type="entry name" value="Peptidase_M17"/>
    <property type="match status" value="1"/>
</dbReference>
<dbReference type="PROSITE" id="PS00631">
    <property type="entry name" value="CYTOSOL_AP"/>
    <property type="match status" value="1"/>
</dbReference>
<dbReference type="InterPro" id="IPR000819">
    <property type="entry name" value="Peptidase_M17_C"/>
</dbReference>
<dbReference type="SUPFAM" id="SSF53187">
    <property type="entry name" value="Zn-dependent exopeptidases"/>
    <property type="match status" value="1"/>
</dbReference>
<dbReference type="InterPro" id="IPR011356">
    <property type="entry name" value="Leucine_aapep/pepB"/>
</dbReference>
<evidence type="ECO:0000256" key="4">
    <source>
        <dbReference type="ARBA" id="ARBA00022801"/>
    </source>
</evidence>
<feature type="domain" description="Cytosol aminopeptidase" evidence="6">
    <location>
        <begin position="361"/>
        <end position="368"/>
    </location>
</feature>
<evidence type="ECO:0000256" key="1">
    <source>
        <dbReference type="ARBA" id="ARBA00009528"/>
    </source>
</evidence>
<dbReference type="EMBL" id="CP000507">
    <property type="protein sequence ID" value="ABM00721.1"/>
    <property type="molecule type" value="Genomic_DNA"/>
</dbReference>
<dbReference type="PANTHER" id="PTHR11963">
    <property type="entry name" value="LEUCINE AMINOPEPTIDASE-RELATED"/>
    <property type="match status" value="1"/>
</dbReference>
<name>A1S8L4_SHEAM</name>
<keyword evidence="5" id="KW-0464">Manganese</keyword>
<evidence type="ECO:0000313" key="8">
    <source>
        <dbReference type="Proteomes" id="UP000009175"/>
    </source>
</evidence>
<accession>A1S8L4</accession>
<reference evidence="7 8" key="1">
    <citation type="submission" date="2006-12" db="EMBL/GenBank/DDBJ databases">
        <title>Complete sequence of Shewanella amazonensis SB2B.</title>
        <authorList>
            <consortium name="US DOE Joint Genome Institute"/>
            <person name="Copeland A."/>
            <person name="Lucas S."/>
            <person name="Lapidus A."/>
            <person name="Barry K."/>
            <person name="Detter J.C."/>
            <person name="Glavina del Rio T."/>
            <person name="Hammon N."/>
            <person name="Israni S."/>
            <person name="Dalin E."/>
            <person name="Tice H."/>
            <person name="Pitluck S."/>
            <person name="Munk A.C."/>
            <person name="Brettin T."/>
            <person name="Bruce D."/>
            <person name="Han C."/>
            <person name="Tapia R."/>
            <person name="Gilna P."/>
            <person name="Schmutz J."/>
            <person name="Larimer F."/>
            <person name="Land M."/>
            <person name="Hauser L."/>
            <person name="Kyrpides N."/>
            <person name="Mikhailova N."/>
            <person name="Fredrickson J."/>
            <person name="Richardson P."/>
        </authorList>
    </citation>
    <scope>NUCLEOTIDE SEQUENCE [LARGE SCALE GENOMIC DNA]</scope>
    <source>
        <strain evidence="8">ATCC BAA-1098 / SB2B</strain>
    </source>
</reference>
<dbReference type="GO" id="GO:0005737">
    <property type="term" value="C:cytoplasm"/>
    <property type="evidence" value="ECO:0007669"/>
    <property type="project" value="InterPro"/>
</dbReference>
<keyword evidence="4" id="KW-0378">Hydrolase</keyword>
<dbReference type="PANTHER" id="PTHR11963:SF48">
    <property type="entry name" value="DIPEPTIDASE B, ISOFORM A"/>
    <property type="match status" value="1"/>
</dbReference>
<dbReference type="Gene3D" id="3.40.630.10">
    <property type="entry name" value="Zn peptidases"/>
    <property type="match status" value="1"/>
</dbReference>
<dbReference type="HOGENOM" id="CLU_013734_0_1_6"/>
<evidence type="ECO:0000256" key="2">
    <source>
        <dbReference type="ARBA" id="ARBA00022438"/>
    </source>
</evidence>
<dbReference type="GO" id="GO:0070006">
    <property type="term" value="F:metalloaminopeptidase activity"/>
    <property type="evidence" value="ECO:0007669"/>
    <property type="project" value="InterPro"/>
</dbReference>
<sequence>MMLIAGIISRALQYTIKTIGRVMFQAQFVVEQDENGIFAGEGFDALLVLSPSLDAVSLDEVRLLAGHAASIDKRVGKTTTLLLAPGLAGGRLIYAPIGSSYGDYDDVRSVTQAARSAIAMARDAGATRPLLAVFGRDDKVEAILAAALGCGQELWISLEAREQGAAPCSIETIGLYGADESLATLASALETGRNLARDLCGTEPERMSAPAFADYCVKAFAGTDIHTRVIEGRDELERDYPLLSAVGRASFAVARHQPRVVKLEYVGEGEIERTFLFAGKGVVYDTGGADLKIGGAMAGMSRDKGGAAAVAGLMKTLSLLKPKGIRVIAELGLVRNSIGSEAFVTDEIIPSHAGVRVRIGNTDAEGRLVLADLLSHLRQKAVAAVNPELFSVATLTGHVVRAYGGYPAAVANSVAHQRGVAALIASLGDSVGEPFEVSRLRREDFDKIKDVSGASDILSSNNAPSSVTARGHQYPAAFLIRASGLEAHGIGSSTPLPYVHLDIAGSATEGDPLYGKPTASPLAVMCHYITK</sequence>
<dbReference type="PRINTS" id="PR00481">
    <property type="entry name" value="LAMNOPPTDASE"/>
</dbReference>
<keyword evidence="8" id="KW-1185">Reference proteome</keyword>
<dbReference type="eggNOG" id="COG0260">
    <property type="taxonomic scope" value="Bacteria"/>
</dbReference>